<dbReference type="Pfam" id="PF20151">
    <property type="entry name" value="DUF6533"/>
    <property type="match status" value="1"/>
</dbReference>
<gene>
    <name evidence="3" type="ORF">SCHPADRAFT_940560</name>
</gene>
<accession>A0A0H2RNJ9</accession>
<feature type="transmembrane region" description="Helical" evidence="1">
    <location>
        <begin position="204"/>
        <end position="223"/>
    </location>
</feature>
<keyword evidence="1" id="KW-1133">Transmembrane helix</keyword>
<sequence length="279" mass="31348">MSTSDLLPPEVYQEFARQIPVAKYGLVAVCTMLLYDNLLSLDDEIEYMWNQRFTFVTLLFLLNRHYALVVFIISLLMAISPAFTPSVTVNTLCKVFTTRIQILKQIVRCQSFILLEAIGTGTILTILPDMVIGMRVYALYKRSRILGAFLTIYLTAEFGVALWIYLTPKVSPVILPGPESITNSLALHACLGAPSSKLSNLQVASFQFMQTAYDTVVLLLIIAKTIKETLGQRLNSLHGIQSLIVQHGVIYYVVVFTTNFTWAMMILFATENFKYSMAS</sequence>
<feature type="transmembrane region" description="Helical" evidence="1">
    <location>
        <begin position="145"/>
        <end position="166"/>
    </location>
</feature>
<dbReference type="STRING" id="27342.A0A0H2RNJ9"/>
<keyword evidence="1" id="KW-0472">Membrane</keyword>
<organism evidence="3 4">
    <name type="scientific">Schizopora paradoxa</name>
    <dbReference type="NCBI Taxonomy" id="27342"/>
    <lineage>
        <taxon>Eukaryota</taxon>
        <taxon>Fungi</taxon>
        <taxon>Dikarya</taxon>
        <taxon>Basidiomycota</taxon>
        <taxon>Agaricomycotina</taxon>
        <taxon>Agaricomycetes</taxon>
        <taxon>Hymenochaetales</taxon>
        <taxon>Schizoporaceae</taxon>
        <taxon>Schizopora</taxon>
    </lineage>
</organism>
<evidence type="ECO:0000259" key="2">
    <source>
        <dbReference type="Pfam" id="PF20151"/>
    </source>
</evidence>
<dbReference type="InParanoid" id="A0A0H2RNJ9"/>
<evidence type="ECO:0000313" key="4">
    <source>
        <dbReference type="Proteomes" id="UP000053477"/>
    </source>
</evidence>
<dbReference type="AlphaFoldDB" id="A0A0H2RNJ9"/>
<evidence type="ECO:0000256" key="1">
    <source>
        <dbReference type="SAM" id="Phobius"/>
    </source>
</evidence>
<feature type="transmembrane region" description="Helical" evidence="1">
    <location>
        <begin position="249"/>
        <end position="269"/>
    </location>
</feature>
<keyword evidence="1" id="KW-0812">Transmembrane</keyword>
<dbReference type="Proteomes" id="UP000053477">
    <property type="component" value="Unassembled WGS sequence"/>
</dbReference>
<keyword evidence="4" id="KW-1185">Reference proteome</keyword>
<feature type="domain" description="DUF6533" evidence="2">
    <location>
        <begin position="24"/>
        <end position="68"/>
    </location>
</feature>
<protein>
    <recommendedName>
        <fullName evidence="2">DUF6533 domain-containing protein</fullName>
    </recommendedName>
</protein>
<dbReference type="InterPro" id="IPR045340">
    <property type="entry name" value="DUF6533"/>
</dbReference>
<dbReference type="OrthoDB" id="3258294at2759"/>
<proteinExistence type="predicted"/>
<reference evidence="3 4" key="1">
    <citation type="submission" date="2015-04" db="EMBL/GenBank/DDBJ databases">
        <title>Complete genome sequence of Schizopora paradoxa KUC8140, a cosmopolitan wood degrader in East Asia.</title>
        <authorList>
            <consortium name="DOE Joint Genome Institute"/>
            <person name="Min B."/>
            <person name="Park H."/>
            <person name="Jang Y."/>
            <person name="Kim J.-J."/>
            <person name="Kim K.H."/>
            <person name="Pangilinan J."/>
            <person name="Lipzen A."/>
            <person name="Riley R."/>
            <person name="Grigoriev I.V."/>
            <person name="Spatafora J.W."/>
            <person name="Choi I.-G."/>
        </authorList>
    </citation>
    <scope>NUCLEOTIDE SEQUENCE [LARGE SCALE GENOMIC DNA]</scope>
    <source>
        <strain evidence="3 4">KUC8140</strain>
    </source>
</reference>
<evidence type="ECO:0000313" key="3">
    <source>
        <dbReference type="EMBL" id="KLO13197.1"/>
    </source>
</evidence>
<name>A0A0H2RNJ9_9AGAM</name>
<feature type="transmembrane region" description="Helical" evidence="1">
    <location>
        <begin position="53"/>
        <end position="79"/>
    </location>
</feature>
<dbReference type="EMBL" id="KQ085963">
    <property type="protein sequence ID" value="KLO13197.1"/>
    <property type="molecule type" value="Genomic_DNA"/>
</dbReference>